<feature type="chain" id="PRO_5047382608" description="Secreted protein" evidence="2">
    <location>
        <begin position="33"/>
        <end position="332"/>
    </location>
</feature>
<dbReference type="RefSeq" id="WP_313764844.1">
    <property type="nucleotide sequence ID" value="NZ_BAAAVH010000021.1"/>
</dbReference>
<feature type="region of interest" description="Disordered" evidence="1">
    <location>
        <begin position="46"/>
        <end position="78"/>
    </location>
</feature>
<organism evidence="3 4">
    <name type="scientific">Kitasatospora aburaviensis</name>
    <dbReference type="NCBI Taxonomy" id="67265"/>
    <lineage>
        <taxon>Bacteria</taxon>
        <taxon>Bacillati</taxon>
        <taxon>Actinomycetota</taxon>
        <taxon>Actinomycetes</taxon>
        <taxon>Kitasatosporales</taxon>
        <taxon>Streptomycetaceae</taxon>
        <taxon>Kitasatospora</taxon>
    </lineage>
</organism>
<keyword evidence="4" id="KW-1185">Reference proteome</keyword>
<proteinExistence type="predicted"/>
<dbReference type="PROSITE" id="PS51257">
    <property type="entry name" value="PROKAR_LIPOPROTEIN"/>
    <property type="match status" value="1"/>
</dbReference>
<evidence type="ECO:0000256" key="2">
    <source>
        <dbReference type="SAM" id="SignalP"/>
    </source>
</evidence>
<evidence type="ECO:0008006" key="5">
    <source>
        <dbReference type="Google" id="ProtNLM"/>
    </source>
</evidence>
<feature type="compositionally biased region" description="Low complexity" evidence="1">
    <location>
        <begin position="46"/>
        <end position="60"/>
    </location>
</feature>
<dbReference type="Proteomes" id="UP001596067">
    <property type="component" value="Unassembled WGS sequence"/>
</dbReference>
<protein>
    <recommendedName>
        <fullName evidence="5">Secreted protein</fullName>
    </recommendedName>
</protein>
<name>A0ABW1F887_9ACTN</name>
<sequence>MSHTTRTRRTRNRSLALAAGAAVLALTLTACGSDAMGGMDHGTAGAAGTATGTADTASGTPAGGHQGHRMPGADAATATATAAPGIAATAADAPGLASERNGYRLTSATESLPAGAPTEYRFTVTGPDGRPLTAFEPDQTKRMHFYAIRSDLTGFQHLHPEMADDGTWTAPLAALTAGSWRLFASFVPDGGPGKGTGLVLSRTVTVPGEGAAAAAELPAATGTATVDGYTVAVEGTPVAGQAGELKVTVSKDGRPVTDLQPYLETFAHLTAFRSGDQAFAHLHPEAKAAAGATGGPTLPFHAELPAGGDWRLFLQFQTGGRLHTVGLTLKVG</sequence>
<accession>A0ABW1F887</accession>
<gene>
    <name evidence="3" type="ORF">ACFP0N_34900</name>
</gene>
<evidence type="ECO:0000313" key="3">
    <source>
        <dbReference type="EMBL" id="MFC5890157.1"/>
    </source>
</evidence>
<comment type="caution">
    <text evidence="3">The sequence shown here is derived from an EMBL/GenBank/DDBJ whole genome shotgun (WGS) entry which is preliminary data.</text>
</comment>
<reference evidence="4" key="1">
    <citation type="journal article" date="2019" name="Int. J. Syst. Evol. Microbiol.">
        <title>The Global Catalogue of Microorganisms (GCM) 10K type strain sequencing project: providing services to taxonomists for standard genome sequencing and annotation.</title>
        <authorList>
            <consortium name="The Broad Institute Genomics Platform"/>
            <consortium name="The Broad Institute Genome Sequencing Center for Infectious Disease"/>
            <person name="Wu L."/>
            <person name="Ma J."/>
        </authorList>
    </citation>
    <scope>NUCLEOTIDE SEQUENCE [LARGE SCALE GENOMIC DNA]</scope>
    <source>
        <strain evidence="4">CGMCC 4.1469</strain>
    </source>
</reference>
<evidence type="ECO:0000313" key="4">
    <source>
        <dbReference type="Proteomes" id="UP001596067"/>
    </source>
</evidence>
<dbReference type="EMBL" id="JBHSOD010000074">
    <property type="protein sequence ID" value="MFC5890157.1"/>
    <property type="molecule type" value="Genomic_DNA"/>
</dbReference>
<feature type="signal peptide" evidence="2">
    <location>
        <begin position="1"/>
        <end position="32"/>
    </location>
</feature>
<evidence type="ECO:0000256" key="1">
    <source>
        <dbReference type="SAM" id="MobiDB-lite"/>
    </source>
</evidence>
<keyword evidence="2" id="KW-0732">Signal</keyword>